<keyword evidence="3" id="KW-1185">Reference proteome</keyword>
<dbReference type="RefSeq" id="XP_016765162.1">
    <property type="nucleotide sequence ID" value="XM_016910154.1"/>
</dbReference>
<dbReference type="Proteomes" id="UP000016931">
    <property type="component" value="Unassembled WGS sequence"/>
</dbReference>
<feature type="compositionally biased region" description="Polar residues" evidence="1">
    <location>
        <begin position="15"/>
        <end position="26"/>
    </location>
</feature>
<dbReference type="HOGENOM" id="CLU_2689383_0_0_1"/>
<evidence type="ECO:0000313" key="2">
    <source>
        <dbReference type="EMBL" id="EMF17041.1"/>
    </source>
</evidence>
<evidence type="ECO:0000313" key="3">
    <source>
        <dbReference type="Proteomes" id="UP000016931"/>
    </source>
</evidence>
<reference evidence="2 3" key="1">
    <citation type="journal article" date="2012" name="PLoS Pathog.">
        <title>Diverse lifestyles and strategies of plant pathogenesis encoded in the genomes of eighteen Dothideomycetes fungi.</title>
        <authorList>
            <person name="Ohm R.A."/>
            <person name="Feau N."/>
            <person name="Henrissat B."/>
            <person name="Schoch C.L."/>
            <person name="Horwitz B.A."/>
            <person name="Barry K.W."/>
            <person name="Condon B.J."/>
            <person name="Copeland A.C."/>
            <person name="Dhillon B."/>
            <person name="Glaser F."/>
            <person name="Hesse C.N."/>
            <person name="Kosti I."/>
            <person name="LaButti K."/>
            <person name="Lindquist E.A."/>
            <person name="Lucas S."/>
            <person name="Salamov A.A."/>
            <person name="Bradshaw R.E."/>
            <person name="Ciuffetti L."/>
            <person name="Hamelin R.C."/>
            <person name="Kema G.H.J."/>
            <person name="Lawrence C."/>
            <person name="Scott J.A."/>
            <person name="Spatafora J.W."/>
            <person name="Turgeon B.G."/>
            <person name="de Wit P.J.G.M."/>
            <person name="Zhong S."/>
            <person name="Goodwin S.B."/>
            <person name="Grigoriev I.V."/>
        </authorList>
    </citation>
    <scope>NUCLEOTIDE SEQUENCE [LARGE SCALE GENOMIC DNA]</scope>
    <source>
        <strain evidence="2 3">SO2202</strain>
    </source>
</reference>
<proteinExistence type="predicted"/>
<evidence type="ECO:0000256" key="1">
    <source>
        <dbReference type="SAM" id="MobiDB-lite"/>
    </source>
</evidence>
<dbReference type="GeneID" id="27907291"/>
<sequence>MRSLPSFLPPHGRSTRGSRPSNSRLSDISICPRWLQPCLFYRKATRPRPHRFSPHERADQIIYLHLGKMEALRP</sequence>
<name>N1QII3_SPHMS</name>
<dbReference type="EMBL" id="KB456260">
    <property type="protein sequence ID" value="EMF17041.1"/>
    <property type="molecule type" value="Genomic_DNA"/>
</dbReference>
<dbReference type="AlphaFoldDB" id="N1QII3"/>
<gene>
    <name evidence="2" type="ORF">SEPMUDRAFT_76889</name>
</gene>
<accession>N1QII3</accession>
<feature type="region of interest" description="Disordered" evidence="1">
    <location>
        <begin position="1"/>
        <end position="26"/>
    </location>
</feature>
<organism evidence="2 3">
    <name type="scientific">Sphaerulina musiva (strain SO2202)</name>
    <name type="common">Poplar stem canker fungus</name>
    <name type="synonym">Septoria musiva</name>
    <dbReference type="NCBI Taxonomy" id="692275"/>
    <lineage>
        <taxon>Eukaryota</taxon>
        <taxon>Fungi</taxon>
        <taxon>Dikarya</taxon>
        <taxon>Ascomycota</taxon>
        <taxon>Pezizomycotina</taxon>
        <taxon>Dothideomycetes</taxon>
        <taxon>Dothideomycetidae</taxon>
        <taxon>Mycosphaerellales</taxon>
        <taxon>Mycosphaerellaceae</taxon>
        <taxon>Sphaerulina</taxon>
    </lineage>
</organism>
<protein>
    <submittedName>
        <fullName evidence="2">Uncharacterized protein</fullName>
    </submittedName>
</protein>